<feature type="signal peptide" evidence="1">
    <location>
        <begin position="1"/>
        <end position="24"/>
    </location>
</feature>
<reference evidence="2" key="1">
    <citation type="submission" date="2015-11" db="EMBL/GenBank/DDBJ databases">
        <title>De novo transcriptome assembly of four potential Pierce s Disease insect vectors from Arizona vineyards.</title>
        <authorList>
            <person name="Tassone E.E."/>
        </authorList>
    </citation>
    <scope>NUCLEOTIDE SEQUENCE</scope>
</reference>
<protein>
    <submittedName>
        <fullName evidence="2">Uncharacterized protein</fullName>
    </submittedName>
</protein>
<accession>A0A1B6HSH6</accession>
<organism evidence="2">
    <name type="scientific">Homalodisca liturata</name>
    <dbReference type="NCBI Taxonomy" id="320908"/>
    <lineage>
        <taxon>Eukaryota</taxon>
        <taxon>Metazoa</taxon>
        <taxon>Ecdysozoa</taxon>
        <taxon>Arthropoda</taxon>
        <taxon>Hexapoda</taxon>
        <taxon>Insecta</taxon>
        <taxon>Pterygota</taxon>
        <taxon>Neoptera</taxon>
        <taxon>Paraneoptera</taxon>
        <taxon>Hemiptera</taxon>
        <taxon>Auchenorrhyncha</taxon>
        <taxon>Membracoidea</taxon>
        <taxon>Cicadellidae</taxon>
        <taxon>Cicadellinae</taxon>
        <taxon>Proconiini</taxon>
        <taxon>Homalodisca</taxon>
    </lineage>
</organism>
<dbReference type="EMBL" id="GECU01002897">
    <property type="protein sequence ID" value="JAT04810.1"/>
    <property type="molecule type" value="Transcribed_RNA"/>
</dbReference>
<name>A0A1B6HSH6_9HEMI</name>
<evidence type="ECO:0000313" key="2">
    <source>
        <dbReference type="EMBL" id="JAS77619.1"/>
    </source>
</evidence>
<keyword evidence="1" id="KW-0732">Signal</keyword>
<feature type="chain" id="PRO_5008584532" evidence="1">
    <location>
        <begin position="25"/>
        <end position="110"/>
    </location>
</feature>
<sequence length="110" mass="12354">IWTSGPSAFHFTMFTFAMFRHVDMLRCSLLGNTDVTQWLFFCGAAYCHAITNLNIKNLEQLCIIVCVSTKNVGGWCYMTGPRPNILSGAPKADYGAAARKCRDNSEWTFM</sequence>
<dbReference type="EMBL" id="GECU01030087">
    <property type="protein sequence ID" value="JAS77619.1"/>
    <property type="molecule type" value="Transcribed_RNA"/>
</dbReference>
<feature type="non-terminal residue" evidence="2">
    <location>
        <position position="1"/>
    </location>
</feature>
<evidence type="ECO:0000256" key="1">
    <source>
        <dbReference type="SAM" id="SignalP"/>
    </source>
</evidence>
<evidence type="ECO:0000313" key="3">
    <source>
        <dbReference type="EMBL" id="JAT04810.1"/>
    </source>
</evidence>
<gene>
    <name evidence="2" type="ORF">g.9050</name>
    <name evidence="3" type="ORF">g.9051</name>
</gene>
<proteinExistence type="predicted"/>
<dbReference type="AlphaFoldDB" id="A0A1B6HSH6"/>